<name>A0A3N6N6K8_9BURK</name>
<dbReference type="Pfam" id="PF21627">
    <property type="entry name" value="BTH_I2711-like"/>
    <property type="match status" value="1"/>
</dbReference>
<accession>A0A3N6N6K8</accession>
<gene>
    <name evidence="1" type="ORF">D1Y85_20220</name>
</gene>
<dbReference type="Proteomes" id="UP000272778">
    <property type="component" value="Unassembled WGS sequence"/>
</dbReference>
<dbReference type="RefSeq" id="WP_221410327.1">
    <property type="nucleotide sequence ID" value="NZ_RQIS01000016.1"/>
</dbReference>
<evidence type="ECO:0000313" key="1">
    <source>
        <dbReference type="EMBL" id="RQH03607.1"/>
    </source>
</evidence>
<dbReference type="AlphaFoldDB" id="A0A3N6N6K8"/>
<proteinExistence type="predicted"/>
<organism evidence="1 2">
    <name type="scientific">Paraburkholderia dinghuensis</name>
    <dbReference type="NCBI Taxonomy" id="2305225"/>
    <lineage>
        <taxon>Bacteria</taxon>
        <taxon>Pseudomonadati</taxon>
        <taxon>Pseudomonadota</taxon>
        <taxon>Betaproteobacteria</taxon>
        <taxon>Burkholderiales</taxon>
        <taxon>Burkholderiaceae</taxon>
        <taxon>Paraburkholderia</taxon>
    </lineage>
</organism>
<protein>
    <submittedName>
        <fullName evidence="1">Uncharacterized protein</fullName>
    </submittedName>
</protein>
<keyword evidence="2" id="KW-1185">Reference proteome</keyword>
<dbReference type="Gene3D" id="1.10.150.610">
    <property type="match status" value="1"/>
</dbReference>
<comment type="caution">
    <text evidence="1">The sequence shown here is derived from an EMBL/GenBank/DDBJ whole genome shotgun (WGS) entry which is preliminary data.</text>
</comment>
<sequence>MMNRIFMTREEAIHLLVEAHTAAKGKSVQLIQPVGKDPAKVEALDRLLLDVRAGRVNEFRVDANDNVHIAITD</sequence>
<reference evidence="1 2" key="1">
    <citation type="submission" date="2018-11" db="EMBL/GenBank/DDBJ databases">
        <title>Paraburkholderia sp. DHOA04, isolated from soil.</title>
        <authorList>
            <person name="Gao Z.-H."/>
            <person name="Qiu L.-H."/>
            <person name="Fu J.-C."/>
        </authorList>
    </citation>
    <scope>NUCLEOTIDE SEQUENCE [LARGE SCALE GENOMIC DNA]</scope>
    <source>
        <strain evidence="1 2">DHOA04</strain>
    </source>
</reference>
<evidence type="ECO:0000313" key="2">
    <source>
        <dbReference type="Proteomes" id="UP000272778"/>
    </source>
</evidence>
<dbReference type="InterPro" id="IPR048850">
    <property type="entry name" value="BTH_I2711-like"/>
</dbReference>
<dbReference type="EMBL" id="RQIS01000016">
    <property type="protein sequence ID" value="RQH03607.1"/>
    <property type="molecule type" value="Genomic_DNA"/>
</dbReference>